<keyword evidence="3" id="KW-1185">Reference proteome</keyword>
<sequence>MKKLLFLSLLFINFGFAQSGFIEIEIRDSIRIKPKKFEYHVQISESKFARLDANGVAGTDSTKIKMREKYQELEVLLENKKYKTRPLNNSEFQIHDYAGFWKLGFAVELQNSKELEKLTTELKTLDYISGSVGEIEYGDTELSEKRLFSKILAKAKRKGQMIADLTGQKLGKIIELKEGKDLVENISIPYGATYLSSLQNKNWDVSKNILFGHQWKTVMIKFSAE</sequence>
<organism evidence="2 3">
    <name type="scientific">Arenibacter palladensis</name>
    <dbReference type="NCBI Taxonomy" id="237373"/>
    <lineage>
        <taxon>Bacteria</taxon>
        <taxon>Pseudomonadati</taxon>
        <taxon>Bacteroidota</taxon>
        <taxon>Flavobacteriia</taxon>
        <taxon>Flavobacteriales</taxon>
        <taxon>Flavobacteriaceae</taxon>
        <taxon>Arenibacter</taxon>
    </lineage>
</organism>
<dbReference type="Proteomes" id="UP000184406">
    <property type="component" value="Unassembled WGS sequence"/>
</dbReference>
<dbReference type="OrthoDB" id="1423482at2"/>
<protein>
    <recommendedName>
        <fullName evidence="4">DUF541 domain-containing protein</fullName>
    </recommendedName>
</protein>
<reference evidence="3" key="1">
    <citation type="submission" date="2016-11" db="EMBL/GenBank/DDBJ databases">
        <authorList>
            <person name="Varghese N."/>
            <person name="Submissions S."/>
        </authorList>
    </citation>
    <scope>NUCLEOTIDE SEQUENCE [LARGE SCALE GENOMIC DNA]</scope>
    <source>
        <strain evidence="3">DSM 17539</strain>
    </source>
</reference>
<gene>
    <name evidence="2" type="ORF">SAMN03080594_11187</name>
</gene>
<evidence type="ECO:0000313" key="3">
    <source>
        <dbReference type="Proteomes" id="UP000184406"/>
    </source>
</evidence>
<feature type="signal peptide" evidence="1">
    <location>
        <begin position="1"/>
        <end position="19"/>
    </location>
</feature>
<proteinExistence type="predicted"/>
<dbReference type="AlphaFoldDB" id="A0A1M5GJ69"/>
<evidence type="ECO:0000313" key="2">
    <source>
        <dbReference type="EMBL" id="SHG03758.1"/>
    </source>
</evidence>
<evidence type="ECO:0008006" key="4">
    <source>
        <dbReference type="Google" id="ProtNLM"/>
    </source>
</evidence>
<keyword evidence="1" id="KW-0732">Signal</keyword>
<evidence type="ECO:0000256" key="1">
    <source>
        <dbReference type="SAM" id="SignalP"/>
    </source>
</evidence>
<feature type="chain" id="PRO_5012883661" description="DUF541 domain-containing protein" evidence="1">
    <location>
        <begin position="20"/>
        <end position="225"/>
    </location>
</feature>
<dbReference type="RefSeq" id="WP_143153252.1">
    <property type="nucleotide sequence ID" value="NZ_FQUX01000011.1"/>
</dbReference>
<dbReference type="EMBL" id="FQUX01000011">
    <property type="protein sequence ID" value="SHG03758.1"/>
    <property type="molecule type" value="Genomic_DNA"/>
</dbReference>
<accession>A0A1M5GJ69</accession>
<name>A0A1M5GJ69_9FLAO</name>